<feature type="region of interest" description="Disordered" evidence="7">
    <location>
        <begin position="212"/>
        <end position="252"/>
    </location>
</feature>
<accession>A0ABR5YGT0</accession>
<comment type="similarity">
    <text evidence="5 6">Belongs to the XseA family.</text>
</comment>
<evidence type="ECO:0000256" key="1">
    <source>
        <dbReference type="ARBA" id="ARBA00022490"/>
    </source>
</evidence>
<keyword evidence="11" id="KW-1185">Reference proteome</keyword>
<dbReference type="Proteomes" id="UP000076609">
    <property type="component" value="Unassembled WGS sequence"/>
</dbReference>
<gene>
    <name evidence="5" type="primary">xseA</name>
    <name evidence="10" type="ORF">AVT10_09765</name>
</gene>
<evidence type="ECO:0000256" key="2">
    <source>
        <dbReference type="ARBA" id="ARBA00022722"/>
    </source>
</evidence>
<evidence type="ECO:0000259" key="9">
    <source>
        <dbReference type="Pfam" id="PF13742"/>
    </source>
</evidence>
<dbReference type="InterPro" id="IPR003753">
    <property type="entry name" value="Exonuc_VII_L"/>
</dbReference>
<evidence type="ECO:0000313" key="11">
    <source>
        <dbReference type="Proteomes" id="UP000076609"/>
    </source>
</evidence>
<evidence type="ECO:0000256" key="7">
    <source>
        <dbReference type="SAM" id="MobiDB-lite"/>
    </source>
</evidence>
<organism evidence="10 11">
    <name type="scientific">Sphingomonas hankookensis</name>
    <dbReference type="NCBI Taxonomy" id="563996"/>
    <lineage>
        <taxon>Bacteria</taxon>
        <taxon>Pseudomonadati</taxon>
        <taxon>Pseudomonadota</taxon>
        <taxon>Alphaproteobacteria</taxon>
        <taxon>Sphingomonadales</taxon>
        <taxon>Sphingomonadaceae</taxon>
        <taxon>Sphingomonas</taxon>
    </lineage>
</organism>
<dbReference type="Pfam" id="PF13742">
    <property type="entry name" value="tRNA_anti_2"/>
    <property type="match status" value="1"/>
</dbReference>
<comment type="subunit">
    <text evidence="5">Heterooligomer composed of large and small subunits.</text>
</comment>
<dbReference type="NCBIfam" id="TIGR00237">
    <property type="entry name" value="xseA"/>
    <property type="match status" value="2"/>
</dbReference>
<feature type="domain" description="Exonuclease VII large subunit C-terminal" evidence="8">
    <location>
        <begin position="142"/>
        <end position="478"/>
    </location>
</feature>
<dbReference type="RefSeq" id="WP_066688518.1">
    <property type="nucleotide sequence ID" value="NZ_LQQO01000003.1"/>
</dbReference>
<evidence type="ECO:0000256" key="5">
    <source>
        <dbReference type="HAMAP-Rule" id="MF_00378"/>
    </source>
</evidence>
<evidence type="ECO:0000259" key="8">
    <source>
        <dbReference type="Pfam" id="PF02601"/>
    </source>
</evidence>
<protein>
    <recommendedName>
        <fullName evidence="5">Exodeoxyribonuclease 7 large subunit</fullName>
        <ecNumber evidence="5">3.1.11.6</ecNumber>
    </recommendedName>
    <alternativeName>
        <fullName evidence="5">Exodeoxyribonuclease VII large subunit</fullName>
        <shortName evidence="5">Exonuclease VII large subunit</shortName>
    </alternativeName>
</protein>
<dbReference type="Pfam" id="PF02601">
    <property type="entry name" value="Exonuc_VII_L"/>
    <property type="match status" value="1"/>
</dbReference>
<evidence type="ECO:0000256" key="4">
    <source>
        <dbReference type="ARBA" id="ARBA00022839"/>
    </source>
</evidence>
<dbReference type="EC" id="3.1.11.6" evidence="5"/>
<dbReference type="HAMAP" id="MF_00378">
    <property type="entry name" value="Exonuc_7_L"/>
    <property type="match status" value="1"/>
</dbReference>
<evidence type="ECO:0000256" key="6">
    <source>
        <dbReference type="RuleBase" id="RU004355"/>
    </source>
</evidence>
<dbReference type="PANTHER" id="PTHR30008:SF0">
    <property type="entry name" value="EXODEOXYRIBONUCLEASE 7 LARGE SUBUNIT"/>
    <property type="match status" value="1"/>
</dbReference>
<evidence type="ECO:0000256" key="3">
    <source>
        <dbReference type="ARBA" id="ARBA00022801"/>
    </source>
</evidence>
<dbReference type="InterPro" id="IPR020579">
    <property type="entry name" value="Exonuc_VII_lsu_C"/>
</dbReference>
<name>A0ABR5YGT0_9SPHN</name>
<keyword evidence="1 5" id="KW-0963">Cytoplasm</keyword>
<keyword evidence="4 5" id="KW-0269">Exonuclease</keyword>
<dbReference type="EMBL" id="LQQO01000003">
    <property type="protein sequence ID" value="KZE18064.1"/>
    <property type="molecule type" value="Genomic_DNA"/>
</dbReference>
<comment type="subcellular location">
    <subcellularLocation>
        <location evidence="5 6">Cytoplasm</location>
    </subcellularLocation>
</comment>
<keyword evidence="2 5" id="KW-0540">Nuclease</keyword>
<reference evidence="11" key="1">
    <citation type="submission" date="2016-01" db="EMBL/GenBank/DDBJ databases">
        <title>Draft genome of Chromobacterium sp. F49.</title>
        <authorList>
            <person name="Hong K.W."/>
        </authorList>
    </citation>
    <scope>NUCLEOTIDE SEQUENCE [LARGE SCALE GENOMIC DNA]</scope>
    <source>
        <strain evidence="11">CN3</strain>
    </source>
</reference>
<proteinExistence type="inferred from homology"/>
<dbReference type="InterPro" id="IPR025824">
    <property type="entry name" value="OB-fold_nuc-bd_dom"/>
</dbReference>
<dbReference type="CDD" id="cd04489">
    <property type="entry name" value="ExoVII_LU_OBF"/>
    <property type="match status" value="1"/>
</dbReference>
<sequence length="497" mass="53535">MDDRFPDFMSSRLVAEPRANDNAAPESVSELAGRLKRMVEGEFGRVRLRGEISGYKRASSGHVYLALKDDAALIDGVMWRGSAGRLAFTPQDGVEVIATGKLTTYPGRSRYQIVIDHLELAGEGALMALLEKLKGKLAGEGLFDAAKKRPLPYLPRTIGIVTSPTGAVIRDILHRLEDRCPTHVLVWPVKVQGEGAAAEIAAAVRGFAALPERPTLGEPQPYPRAGGGPEPEAPTSVGETLDPRLRGGSTGSDATIYRPDLLIVARGGGSIEDLWCFNEEVVVRAVAASPIPVISAVGHETDTTLCDHAADLRAPTPTAAAELAVPVRADLAHTIATLSLRTQRCARRYHDRGREQLAALVRVMPRRDALLGPQRQRLDDVAGRLSLALERRVATARRSLDRHGHALRPAMLTQRLAQARASFDGTARMLEQVNPDNLLQKGYVRVVAKANGKTVASAADARTAGALQLHFRDGVLDAKVERSGGRAYVEPTQPTLL</sequence>
<evidence type="ECO:0000313" key="10">
    <source>
        <dbReference type="EMBL" id="KZE18064.1"/>
    </source>
</evidence>
<keyword evidence="3 5" id="KW-0378">Hydrolase</keyword>
<comment type="catalytic activity">
    <reaction evidence="5 6">
        <text>Exonucleolytic cleavage in either 5'- to 3'- or 3'- to 5'-direction to yield nucleoside 5'-phosphates.</text>
        <dbReference type="EC" id="3.1.11.6"/>
    </reaction>
</comment>
<dbReference type="PANTHER" id="PTHR30008">
    <property type="entry name" value="EXODEOXYRIBONUCLEASE 7 LARGE SUBUNIT"/>
    <property type="match status" value="1"/>
</dbReference>
<comment type="function">
    <text evidence="5">Bidirectionally degrades single-stranded DNA into large acid-insoluble oligonucleotides, which are then degraded further into small acid-soluble oligonucleotides.</text>
</comment>
<comment type="caution">
    <text evidence="10">The sequence shown here is derived from an EMBL/GenBank/DDBJ whole genome shotgun (WGS) entry which is preliminary data.</text>
</comment>
<feature type="domain" description="OB-fold nucleic acid binding" evidence="9">
    <location>
        <begin position="27"/>
        <end position="118"/>
    </location>
</feature>